<dbReference type="PROSITE" id="PS51294">
    <property type="entry name" value="HTH_MYB"/>
    <property type="match status" value="2"/>
</dbReference>
<accession>A0A7S4A947</accession>
<dbReference type="Gene3D" id="1.10.10.60">
    <property type="entry name" value="Homeodomain-like"/>
    <property type="match status" value="4"/>
</dbReference>
<dbReference type="Pfam" id="PF13921">
    <property type="entry name" value="Myb_DNA-bind_6"/>
    <property type="match status" value="1"/>
</dbReference>
<protein>
    <submittedName>
        <fullName evidence="7">Uncharacterized protein</fullName>
    </submittedName>
</protein>
<dbReference type="PROSITE" id="PS50090">
    <property type="entry name" value="MYB_LIKE"/>
    <property type="match status" value="4"/>
</dbReference>
<dbReference type="SUPFAM" id="SSF46689">
    <property type="entry name" value="Homeodomain-like"/>
    <property type="match status" value="4"/>
</dbReference>
<dbReference type="PANTHER" id="PTHR45614">
    <property type="entry name" value="MYB PROTEIN-RELATED"/>
    <property type="match status" value="1"/>
</dbReference>
<dbReference type="GO" id="GO:0005634">
    <property type="term" value="C:nucleus"/>
    <property type="evidence" value="ECO:0007669"/>
    <property type="project" value="TreeGrafter"/>
</dbReference>
<evidence type="ECO:0000259" key="6">
    <source>
        <dbReference type="PROSITE" id="PS51294"/>
    </source>
</evidence>
<feature type="compositionally biased region" description="Basic and acidic residues" evidence="3">
    <location>
        <begin position="466"/>
        <end position="475"/>
    </location>
</feature>
<sequence>MKRSSEERKSRVSWSAAEDDALLKAVLEDKRDREAEGGDAEDEEDWDEIAKNIPSKTPVQCLKRYMVINRKNSGKPSATSKTTTSTATEISTNENPEVDKKIESQEQGKVEELDPDDEEDDEEKESKRPRKEGETNSLWPQDDLDLLKKLVENYKDSAPRWNEIAANFSNRYTAIDCLTKWQTITNPPVIKGKGSWTAEEDAILREKRRQYGRKWAKIAAHLPGRQGKQCRERFVNHLDPELKKGEWTDDEEAILIAMHEHHGNRWANISKQLPGRSDNDVKNHWYSTIQRKFQQHGKEKLISAALQQVQMMQSMGTMPSQQPASQGQWAAGPYNQATSGHPPPPQYTHHPQQPASQPYQHSSPGAGGYPYHPPPHAQGRPPNAPPDGATYMYPHQHQPPHQRGGHMPPPHAYYHPHYPPPHLAPPRHGGAPHTTPPAAPRLSGVAGSESAPTGASNKGNQGTEGSPKDSGEAPRHFPMQQESGNQGDKK</sequence>
<dbReference type="InterPro" id="IPR017884">
    <property type="entry name" value="SANT_dom"/>
</dbReference>
<dbReference type="InterPro" id="IPR017930">
    <property type="entry name" value="Myb_dom"/>
</dbReference>
<feature type="compositionally biased region" description="Polar residues" evidence="3">
    <location>
        <begin position="480"/>
        <end position="490"/>
    </location>
</feature>
<feature type="domain" description="Myb-like" evidence="4">
    <location>
        <begin position="6"/>
        <end position="69"/>
    </location>
</feature>
<dbReference type="PROSITE" id="PS51293">
    <property type="entry name" value="SANT"/>
    <property type="match status" value="1"/>
</dbReference>
<evidence type="ECO:0000259" key="4">
    <source>
        <dbReference type="PROSITE" id="PS50090"/>
    </source>
</evidence>
<name>A0A7S4A947_9STRA</name>
<feature type="compositionally biased region" description="Polar residues" evidence="3">
    <location>
        <begin position="450"/>
        <end position="464"/>
    </location>
</feature>
<feature type="domain" description="Myb-like" evidence="4">
    <location>
        <begin position="193"/>
        <end position="238"/>
    </location>
</feature>
<feature type="domain" description="SANT" evidence="5">
    <location>
        <begin position="191"/>
        <end position="247"/>
    </location>
</feature>
<evidence type="ECO:0000313" key="7">
    <source>
        <dbReference type="EMBL" id="CAE0707804.1"/>
    </source>
</evidence>
<feature type="compositionally biased region" description="Acidic residues" evidence="3">
    <location>
        <begin position="113"/>
        <end position="123"/>
    </location>
</feature>
<dbReference type="CDD" id="cd00167">
    <property type="entry name" value="SANT"/>
    <property type="match status" value="4"/>
</dbReference>
<feature type="compositionally biased region" description="Pro residues" evidence="3">
    <location>
        <begin position="407"/>
        <end position="424"/>
    </location>
</feature>
<dbReference type="FunFam" id="1.10.10.60:FF:000010">
    <property type="entry name" value="Transcriptional activator Myb isoform A"/>
    <property type="match status" value="1"/>
</dbReference>
<feature type="compositionally biased region" description="Basic and acidic residues" evidence="3">
    <location>
        <begin position="97"/>
        <end position="112"/>
    </location>
</feature>
<organism evidence="7">
    <name type="scientific">Pseudo-nitzschia australis</name>
    <dbReference type="NCBI Taxonomy" id="44445"/>
    <lineage>
        <taxon>Eukaryota</taxon>
        <taxon>Sar</taxon>
        <taxon>Stramenopiles</taxon>
        <taxon>Ochrophyta</taxon>
        <taxon>Bacillariophyta</taxon>
        <taxon>Bacillariophyceae</taxon>
        <taxon>Bacillariophycidae</taxon>
        <taxon>Bacillariales</taxon>
        <taxon>Bacillariaceae</taxon>
        <taxon>Pseudo-nitzschia</taxon>
    </lineage>
</organism>
<feature type="compositionally biased region" description="Polar residues" evidence="3">
    <location>
        <begin position="313"/>
        <end position="328"/>
    </location>
</feature>
<feature type="compositionally biased region" description="Acidic residues" evidence="3">
    <location>
        <begin position="37"/>
        <end position="47"/>
    </location>
</feature>
<proteinExistence type="predicted"/>
<feature type="region of interest" description="Disordered" evidence="3">
    <location>
        <begin position="313"/>
        <end position="490"/>
    </location>
</feature>
<feature type="compositionally biased region" description="Low complexity" evidence="3">
    <location>
        <begin position="77"/>
        <end position="92"/>
    </location>
</feature>
<keyword evidence="1" id="KW-0677">Repeat</keyword>
<feature type="region of interest" description="Disordered" evidence="3">
    <location>
        <begin position="28"/>
        <end position="139"/>
    </location>
</feature>
<evidence type="ECO:0000256" key="2">
    <source>
        <dbReference type="ARBA" id="ARBA00023125"/>
    </source>
</evidence>
<dbReference type="GO" id="GO:0000978">
    <property type="term" value="F:RNA polymerase II cis-regulatory region sequence-specific DNA binding"/>
    <property type="evidence" value="ECO:0007669"/>
    <property type="project" value="TreeGrafter"/>
</dbReference>
<evidence type="ECO:0000259" key="5">
    <source>
        <dbReference type="PROSITE" id="PS51293"/>
    </source>
</evidence>
<reference evidence="7" key="1">
    <citation type="submission" date="2021-01" db="EMBL/GenBank/DDBJ databases">
        <authorList>
            <person name="Corre E."/>
            <person name="Pelletier E."/>
            <person name="Niang G."/>
            <person name="Scheremetjew M."/>
            <person name="Finn R."/>
            <person name="Kale V."/>
            <person name="Holt S."/>
            <person name="Cochrane G."/>
            <person name="Meng A."/>
            <person name="Brown T."/>
            <person name="Cohen L."/>
        </authorList>
    </citation>
    <scope>NUCLEOTIDE SEQUENCE</scope>
    <source>
        <strain evidence="7">10249 10 AB</strain>
    </source>
</reference>
<dbReference type="InterPro" id="IPR001005">
    <property type="entry name" value="SANT/Myb"/>
</dbReference>
<feature type="domain" description="HTH myb-type" evidence="6">
    <location>
        <begin position="193"/>
        <end position="238"/>
    </location>
</feature>
<feature type="domain" description="Myb-like" evidence="4">
    <location>
        <begin position="239"/>
        <end position="289"/>
    </location>
</feature>
<dbReference type="PANTHER" id="PTHR45614:SF274">
    <property type="entry name" value="MYB-LIKE DNA-BINDING PROTEIN"/>
    <property type="match status" value="1"/>
</dbReference>
<dbReference type="SMART" id="SM00717">
    <property type="entry name" value="SANT"/>
    <property type="match status" value="4"/>
</dbReference>
<dbReference type="Pfam" id="PF00249">
    <property type="entry name" value="Myb_DNA-binding"/>
    <property type="match status" value="1"/>
</dbReference>
<feature type="domain" description="Myb-like" evidence="4">
    <location>
        <begin position="131"/>
        <end position="185"/>
    </location>
</feature>
<evidence type="ECO:0000256" key="1">
    <source>
        <dbReference type="ARBA" id="ARBA00022737"/>
    </source>
</evidence>
<keyword evidence="2" id="KW-0238">DNA-binding</keyword>
<evidence type="ECO:0000256" key="3">
    <source>
        <dbReference type="SAM" id="MobiDB-lite"/>
    </source>
</evidence>
<dbReference type="InterPro" id="IPR009057">
    <property type="entry name" value="Homeodomain-like_sf"/>
</dbReference>
<dbReference type="AlphaFoldDB" id="A0A7S4A947"/>
<dbReference type="EMBL" id="HBIX01000657">
    <property type="protein sequence ID" value="CAE0707804.1"/>
    <property type="molecule type" value="Transcribed_RNA"/>
</dbReference>
<dbReference type="InterPro" id="IPR050560">
    <property type="entry name" value="MYB_TF"/>
</dbReference>
<dbReference type="GO" id="GO:0000981">
    <property type="term" value="F:DNA-binding transcription factor activity, RNA polymerase II-specific"/>
    <property type="evidence" value="ECO:0007669"/>
    <property type="project" value="TreeGrafter"/>
</dbReference>
<gene>
    <name evidence="7" type="ORF">PAUS00366_LOCUS524</name>
</gene>
<feature type="domain" description="HTH myb-type" evidence="6">
    <location>
        <begin position="239"/>
        <end position="293"/>
    </location>
</feature>